<evidence type="ECO:0000313" key="20">
    <source>
        <dbReference type="EMBL" id="ATF25412.1"/>
    </source>
</evidence>
<comment type="subcellular location">
    <subcellularLocation>
        <location evidence="1 15">Cytoplasm</location>
    </subcellularLocation>
</comment>
<comment type="subunit">
    <text evidence="3 15">Tetramer of two alpha and two beta subunits.</text>
</comment>
<keyword evidence="10 15" id="KW-0460">Magnesium</keyword>
<dbReference type="InterPro" id="IPR020825">
    <property type="entry name" value="Phe-tRNA_synthase-like_B3/B4"/>
</dbReference>
<dbReference type="FunFam" id="3.30.930.10:FF:000022">
    <property type="entry name" value="Phenylalanine--tRNA ligase beta subunit"/>
    <property type="match status" value="1"/>
</dbReference>
<dbReference type="Pfam" id="PF03484">
    <property type="entry name" value="B5"/>
    <property type="match status" value="1"/>
</dbReference>
<dbReference type="SMART" id="SM00874">
    <property type="entry name" value="B5"/>
    <property type="match status" value="1"/>
</dbReference>
<dbReference type="Gene3D" id="3.30.70.380">
    <property type="entry name" value="Ferrodoxin-fold anticodon-binding domain"/>
    <property type="match status" value="1"/>
</dbReference>
<dbReference type="GO" id="GO:0009328">
    <property type="term" value="C:phenylalanine-tRNA ligase complex"/>
    <property type="evidence" value="ECO:0007669"/>
    <property type="project" value="TreeGrafter"/>
</dbReference>
<evidence type="ECO:0000259" key="18">
    <source>
        <dbReference type="PROSITE" id="PS51447"/>
    </source>
</evidence>
<dbReference type="InterPro" id="IPR012340">
    <property type="entry name" value="NA-bd_OB-fold"/>
</dbReference>
<dbReference type="GO" id="GO:0004826">
    <property type="term" value="F:phenylalanine-tRNA ligase activity"/>
    <property type="evidence" value="ECO:0007669"/>
    <property type="project" value="UniProtKB-UniRule"/>
</dbReference>
<dbReference type="STRING" id="2756.BFR44_01060"/>
<dbReference type="EC" id="6.1.1.20" evidence="15"/>
<comment type="similarity">
    <text evidence="2 15">Belongs to the phenylalanyl-tRNA synthetase beta subunit family. Type 1 subfamily.</text>
</comment>
<dbReference type="GO" id="GO:0006432">
    <property type="term" value="P:phenylalanyl-tRNA aminoacylation"/>
    <property type="evidence" value="ECO:0007669"/>
    <property type="project" value="UniProtKB-UniRule"/>
</dbReference>
<feature type="binding site" evidence="15">
    <location>
        <position position="463"/>
    </location>
    <ligand>
        <name>Mg(2+)</name>
        <dbReference type="ChEBI" id="CHEBI:18420"/>
        <note>shared with alpha subunit</note>
    </ligand>
</feature>
<dbReference type="NCBIfam" id="NF045760">
    <property type="entry name" value="YtpR"/>
    <property type="match status" value="1"/>
</dbReference>
<dbReference type="Gene3D" id="3.50.40.10">
    <property type="entry name" value="Phenylalanyl-trna Synthetase, Chain B, domain 3"/>
    <property type="match status" value="1"/>
</dbReference>
<feature type="domain" description="B5" evidence="19">
    <location>
        <begin position="410"/>
        <end position="485"/>
    </location>
</feature>
<evidence type="ECO:0000256" key="9">
    <source>
        <dbReference type="ARBA" id="ARBA00022840"/>
    </source>
</evidence>
<feature type="domain" description="TRNA-binding" evidence="17">
    <location>
        <begin position="40"/>
        <end position="155"/>
    </location>
</feature>
<dbReference type="InterPro" id="IPR041616">
    <property type="entry name" value="PheRS_beta_core"/>
</dbReference>
<dbReference type="SUPFAM" id="SSF50249">
    <property type="entry name" value="Nucleic acid-binding proteins"/>
    <property type="match status" value="1"/>
</dbReference>
<dbReference type="Pfam" id="PF01588">
    <property type="entry name" value="tRNA_bind"/>
    <property type="match status" value="1"/>
</dbReference>
<dbReference type="GO" id="GO:0005524">
    <property type="term" value="F:ATP binding"/>
    <property type="evidence" value="ECO:0007669"/>
    <property type="project" value="UniProtKB-UniRule"/>
</dbReference>
<dbReference type="CDD" id="cd02796">
    <property type="entry name" value="tRNA_bind_bactPheRS"/>
    <property type="match status" value="1"/>
</dbReference>
<keyword evidence="8 15" id="KW-0547">Nucleotide-binding</keyword>
<dbReference type="Pfam" id="PF03483">
    <property type="entry name" value="B3_4"/>
    <property type="match status" value="1"/>
</dbReference>
<dbReference type="GO" id="GO:0000049">
    <property type="term" value="F:tRNA binding"/>
    <property type="evidence" value="ECO:0007669"/>
    <property type="project" value="UniProtKB-UniRule"/>
</dbReference>
<dbReference type="AlphaFoldDB" id="A0A1D2L887"/>
<dbReference type="GO" id="GO:0140096">
    <property type="term" value="F:catalytic activity, acting on a protein"/>
    <property type="evidence" value="ECO:0007669"/>
    <property type="project" value="UniProtKB-ARBA"/>
</dbReference>
<dbReference type="PANTHER" id="PTHR10947:SF0">
    <property type="entry name" value="PHENYLALANINE--TRNA LIGASE BETA SUBUNIT"/>
    <property type="match status" value="1"/>
</dbReference>
<feature type="binding site" evidence="15">
    <location>
        <position position="472"/>
    </location>
    <ligand>
        <name>Mg(2+)</name>
        <dbReference type="ChEBI" id="CHEBI:18420"/>
        <note>shared with alpha subunit</note>
    </ligand>
</feature>
<feature type="binding site" evidence="15">
    <location>
        <position position="473"/>
    </location>
    <ligand>
        <name>Mg(2+)</name>
        <dbReference type="ChEBI" id="CHEBI:18420"/>
        <note>shared with alpha subunit</note>
    </ligand>
</feature>
<dbReference type="FunFam" id="3.30.70.380:FF:000001">
    <property type="entry name" value="Phenylalanine--tRNA ligase beta subunit"/>
    <property type="match status" value="1"/>
</dbReference>
<dbReference type="SUPFAM" id="SSF55681">
    <property type="entry name" value="Class II aaRS and biotin synthetases"/>
    <property type="match status" value="1"/>
</dbReference>
<comment type="catalytic activity">
    <reaction evidence="14 15">
        <text>tRNA(Phe) + L-phenylalanine + ATP = L-phenylalanyl-tRNA(Phe) + AMP + diphosphate + H(+)</text>
        <dbReference type="Rhea" id="RHEA:19413"/>
        <dbReference type="Rhea" id="RHEA-COMP:9668"/>
        <dbReference type="Rhea" id="RHEA-COMP:9699"/>
        <dbReference type="ChEBI" id="CHEBI:15378"/>
        <dbReference type="ChEBI" id="CHEBI:30616"/>
        <dbReference type="ChEBI" id="CHEBI:33019"/>
        <dbReference type="ChEBI" id="CHEBI:58095"/>
        <dbReference type="ChEBI" id="CHEBI:78442"/>
        <dbReference type="ChEBI" id="CHEBI:78531"/>
        <dbReference type="ChEBI" id="CHEBI:456215"/>
        <dbReference type="EC" id="6.1.1.20"/>
    </reaction>
</comment>
<dbReference type="EMBL" id="CP023483">
    <property type="protein sequence ID" value="ATF25412.1"/>
    <property type="molecule type" value="Genomic_DNA"/>
</dbReference>
<dbReference type="Pfam" id="PF03147">
    <property type="entry name" value="FDX-ACB"/>
    <property type="match status" value="1"/>
</dbReference>
<dbReference type="FunFam" id="3.30.56.10:FF:000002">
    <property type="entry name" value="Phenylalanine--tRNA ligase beta subunit"/>
    <property type="match status" value="1"/>
</dbReference>
<dbReference type="CDD" id="cd00769">
    <property type="entry name" value="PheRS_beta_core"/>
    <property type="match status" value="1"/>
</dbReference>
<feature type="binding site" evidence="15">
    <location>
        <position position="469"/>
    </location>
    <ligand>
        <name>Mg(2+)</name>
        <dbReference type="ChEBI" id="CHEBI:18420"/>
        <note>shared with alpha subunit</note>
    </ligand>
</feature>
<accession>A0A1D2L887</accession>
<dbReference type="InterPro" id="IPR036690">
    <property type="entry name" value="Fdx_antiC-bd_sf"/>
</dbReference>
<keyword evidence="6 15" id="KW-0436">Ligase</keyword>
<dbReference type="InterPro" id="IPR004532">
    <property type="entry name" value="Phe-tRNA-ligase_IIc_bsu_bact"/>
</dbReference>
<dbReference type="SMART" id="SM00896">
    <property type="entry name" value="FDX-ACB"/>
    <property type="match status" value="1"/>
</dbReference>
<dbReference type="Pfam" id="PF17759">
    <property type="entry name" value="tRNA_synthFbeta"/>
    <property type="match status" value="1"/>
</dbReference>
<evidence type="ECO:0000256" key="5">
    <source>
        <dbReference type="ARBA" id="ARBA00022555"/>
    </source>
</evidence>
<sequence length="802" mass="88051">MFVSYKWLQEYLPNLNQEAKALGEVISRTGIEVEDVFNYAEGIKKVVVGHVVTCEQHPNAEKLHKLTVNVGEEELAEIVCGAPNVAVGQDVIVALPGARLPGGIKIKKAKLRGEVSNGMICALQELGIDGKVVPKAFVEGIYVFTEKQTPGTDVLELLGLNDPILELGITPNRSDALSMRGVAYEVGAITAEKPVLTVPEVTNVSTQQTADLLALNVENTVDTPYYSIAIAENVVIKESPLWLQGKLMKAGIRPHNNVVDITNYILLTYGQPLHAFDFDTLAGKDVSVRRAKADEAFTTLDSVERTLSEKNLVITSNDTPIALAGIMGGLASEVTAKTTRVALETALFQPTVTRLSAKAVGIRSEASMRFEKGMDYFVAEQARQHALALLVELADATILAEPLTIDHREPFEVTLPLDVKRVNHVLGTAMTVTDVAEAFDRLQFETTHEGNVFMVTVPSRRPDISIEADLLEEVGRIYGYDNLPSTLPKGEATPGKLNYRQQKTREIRQLLEGNGFYQAITYGLETEAKAGYLALKETHLTKLAMPMSEEHSHLRTSLAAGLLDVVAYNVARRQSNVAFYEIARVFYGNETDRPTEEEHLAGAVTGLWESTPWQKIARPVDFFDVKGMIEAVVSTLGLVAPLRFEATKKAELHPGRAAAIYLGTEEVGYLGQLHPSEAARLDLPETYVFELNLQALLAADKVEKNYHEMPRFPASQRDIAVLVNNEVTNATLEDIIKENAGGLLKHIVLFDVFVNDKIGNDKKSMAYNLTYFDPSRTLTDEEVSASYDKIVVALEAIGAEIR</sequence>
<dbReference type="SUPFAM" id="SSF46955">
    <property type="entry name" value="Putative DNA-binding domain"/>
    <property type="match status" value="1"/>
</dbReference>
<comment type="cofactor">
    <cofactor evidence="15">
        <name>Mg(2+)</name>
        <dbReference type="ChEBI" id="CHEBI:18420"/>
    </cofactor>
    <text evidence="15">Binds 2 magnesium ions per tetramer.</text>
</comment>
<dbReference type="NCBIfam" id="TIGR00472">
    <property type="entry name" value="pheT_bact"/>
    <property type="match status" value="1"/>
</dbReference>
<evidence type="ECO:0000256" key="4">
    <source>
        <dbReference type="ARBA" id="ARBA00022490"/>
    </source>
</evidence>
<evidence type="ECO:0000256" key="7">
    <source>
        <dbReference type="ARBA" id="ARBA00022723"/>
    </source>
</evidence>
<feature type="domain" description="FDX-ACB" evidence="18">
    <location>
        <begin position="710"/>
        <end position="802"/>
    </location>
</feature>
<evidence type="ECO:0000259" key="17">
    <source>
        <dbReference type="PROSITE" id="PS50886"/>
    </source>
</evidence>
<evidence type="ECO:0000256" key="13">
    <source>
        <dbReference type="ARBA" id="ARBA00023146"/>
    </source>
</evidence>
<dbReference type="KEGG" id="bths:CNY62_02825"/>
<dbReference type="PANTHER" id="PTHR10947">
    <property type="entry name" value="PHENYLALANYL-TRNA SYNTHETASE BETA CHAIN AND LEUCINE-RICH REPEAT-CONTAINING PROTEIN 47"/>
    <property type="match status" value="1"/>
</dbReference>
<keyword evidence="4 15" id="KW-0963">Cytoplasm</keyword>
<evidence type="ECO:0000259" key="19">
    <source>
        <dbReference type="PROSITE" id="PS51483"/>
    </source>
</evidence>
<dbReference type="GO" id="GO:0016740">
    <property type="term" value="F:transferase activity"/>
    <property type="evidence" value="ECO:0007669"/>
    <property type="project" value="UniProtKB-ARBA"/>
</dbReference>
<evidence type="ECO:0000256" key="3">
    <source>
        <dbReference type="ARBA" id="ARBA00011209"/>
    </source>
</evidence>
<dbReference type="SUPFAM" id="SSF56037">
    <property type="entry name" value="PheT/TilS domain"/>
    <property type="match status" value="1"/>
</dbReference>
<evidence type="ECO:0000256" key="15">
    <source>
        <dbReference type="HAMAP-Rule" id="MF_00283"/>
    </source>
</evidence>
<dbReference type="OrthoDB" id="9805455at2"/>
<keyword evidence="9 15" id="KW-0067">ATP-binding</keyword>
<evidence type="ECO:0000256" key="1">
    <source>
        <dbReference type="ARBA" id="ARBA00004496"/>
    </source>
</evidence>
<evidence type="ECO:0000256" key="10">
    <source>
        <dbReference type="ARBA" id="ARBA00022842"/>
    </source>
</evidence>
<dbReference type="Gene3D" id="3.30.56.10">
    <property type="match status" value="2"/>
</dbReference>
<evidence type="ECO:0000256" key="12">
    <source>
        <dbReference type="ARBA" id="ARBA00022917"/>
    </source>
</evidence>
<dbReference type="InterPro" id="IPR002547">
    <property type="entry name" value="tRNA-bd_dom"/>
</dbReference>
<dbReference type="InterPro" id="IPR033714">
    <property type="entry name" value="tRNA_bind_bactPheRS"/>
</dbReference>
<dbReference type="InterPro" id="IPR009061">
    <property type="entry name" value="DNA-bd_dom_put_sf"/>
</dbReference>
<dbReference type="SMART" id="SM00873">
    <property type="entry name" value="B3_4"/>
    <property type="match status" value="1"/>
</dbReference>
<evidence type="ECO:0000256" key="8">
    <source>
        <dbReference type="ARBA" id="ARBA00022741"/>
    </source>
</evidence>
<dbReference type="InterPro" id="IPR005121">
    <property type="entry name" value="Fdx_antiC-bd"/>
</dbReference>
<protein>
    <recommendedName>
        <fullName evidence="15">Phenylalanine--tRNA ligase beta subunit</fullName>
        <ecNumber evidence="15">6.1.1.20</ecNumber>
    </recommendedName>
    <alternativeName>
        <fullName evidence="15">Phenylalanyl-tRNA synthetase beta subunit</fullName>
        <shortName evidence="15">PheRS</shortName>
    </alternativeName>
</protein>
<dbReference type="PROSITE" id="PS51483">
    <property type="entry name" value="B5"/>
    <property type="match status" value="1"/>
</dbReference>
<dbReference type="InterPro" id="IPR045864">
    <property type="entry name" value="aa-tRNA-synth_II/BPL/LPL"/>
</dbReference>
<evidence type="ECO:0000256" key="6">
    <source>
        <dbReference type="ARBA" id="ARBA00022598"/>
    </source>
</evidence>
<keyword evidence="11 16" id="KW-0694">RNA-binding</keyword>
<keyword evidence="21" id="KW-1185">Reference proteome</keyword>
<dbReference type="InterPro" id="IPR005146">
    <property type="entry name" value="B3/B4_tRNA-bd"/>
</dbReference>
<dbReference type="Proteomes" id="UP000243591">
    <property type="component" value="Chromosome"/>
</dbReference>
<evidence type="ECO:0000256" key="2">
    <source>
        <dbReference type="ARBA" id="ARBA00008653"/>
    </source>
</evidence>
<keyword evidence="5 16" id="KW-0820">tRNA-binding</keyword>
<evidence type="ECO:0000313" key="21">
    <source>
        <dbReference type="Proteomes" id="UP000243591"/>
    </source>
</evidence>
<dbReference type="PROSITE" id="PS50886">
    <property type="entry name" value="TRBD"/>
    <property type="match status" value="1"/>
</dbReference>
<proteinExistence type="inferred from homology"/>
<gene>
    <name evidence="15" type="primary">pheT</name>
    <name evidence="20" type="ORF">CNY62_02825</name>
</gene>
<evidence type="ECO:0000256" key="16">
    <source>
        <dbReference type="PROSITE-ProRule" id="PRU00209"/>
    </source>
</evidence>
<dbReference type="Gene3D" id="2.40.50.140">
    <property type="entry name" value="Nucleic acid-binding proteins"/>
    <property type="match status" value="1"/>
</dbReference>
<keyword evidence="7 15" id="KW-0479">Metal-binding</keyword>
<evidence type="ECO:0000256" key="11">
    <source>
        <dbReference type="ARBA" id="ARBA00022884"/>
    </source>
</evidence>
<organism evidence="20 21">
    <name type="scientific">Brochothrix thermosphacta</name>
    <name type="common">Microbacterium thermosphactum</name>
    <dbReference type="NCBI Taxonomy" id="2756"/>
    <lineage>
        <taxon>Bacteria</taxon>
        <taxon>Bacillati</taxon>
        <taxon>Bacillota</taxon>
        <taxon>Bacilli</taxon>
        <taxon>Bacillales</taxon>
        <taxon>Listeriaceae</taxon>
        <taxon>Brochothrix</taxon>
    </lineage>
</organism>
<dbReference type="PROSITE" id="PS51447">
    <property type="entry name" value="FDX_ACB"/>
    <property type="match status" value="1"/>
</dbReference>
<keyword evidence="13 15" id="KW-0030">Aminoacyl-tRNA synthetase</keyword>
<dbReference type="GO" id="GO:0000287">
    <property type="term" value="F:magnesium ion binding"/>
    <property type="evidence" value="ECO:0007669"/>
    <property type="project" value="UniProtKB-UniRule"/>
</dbReference>
<dbReference type="HAMAP" id="MF_00283">
    <property type="entry name" value="Phe_tRNA_synth_beta1"/>
    <property type="match status" value="1"/>
</dbReference>
<name>A0A1D2L887_BROTH</name>
<dbReference type="Gene3D" id="3.30.930.10">
    <property type="entry name" value="Bira Bifunctional Protein, Domain 2"/>
    <property type="match status" value="1"/>
</dbReference>
<dbReference type="RefSeq" id="WP_069125683.1">
    <property type="nucleotide sequence ID" value="NZ_CP023483.1"/>
</dbReference>
<reference evidence="20 21" key="1">
    <citation type="submission" date="2017-09" db="EMBL/GenBank/DDBJ databases">
        <title>Complete Genome Sequences of Two Strains of the Meat Spoilage Bacterium Brochothrix thermosphacta Isolated from Ground Chicken.</title>
        <authorList>
            <person name="Paoli G.C."/>
            <person name="Wijey C."/>
            <person name="Chen C.-Y."/>
            <person name="Nguyen L."/>
            <person name="Yan X."/>
            <person name="Irwin P.L."/>
        </authorList>
    </citation>
    <scope>NUCLEOTIDE SEQUENCE [LARGE SCALE GENOMIC DNA]</scope>
    <source>
        <strain evidence="20 21">BI</strain>
    </source>
</reference>
<dbReference type="SUPFAM" id="SSF54991">
    <property type="entry name" value="Anticodon-binding domain of PheRS"/>
    <property type="match status" value="1"/>
</dbReference>
<dbReference type="InterPro" id="IPR045060">
    <property type="entry name" value="Phe-tRNA-ligase_IIc_bsu"/>
</dbReference>
<evidence type="ECO:0000256" key="14">
    <source>
        <dbReference type="ARBA" id="ARBA00049255"/>
    </source>
</evidence>
<keyword evidence="12 15" id="KW-0648">Protein biosynthesis</keyword>
<dbReference type="InterPro" id="IPR005147">
    <property type="entry name" value="tRNA_synthase_B5-dom"/>
</dbReference>
<dbReference type="FunFam" id="2.40.50.140:FF:000045">
    <property type="entry name" value="Phenylalanine--tRNA ligase beta subunit"/>
    <property type="match status" value="1"/>
</dbReference>